<dbReference type="AlphaFoldDB" id="A0A5R8Q9Y3"/>
<feature type="transmembrane region" description="Helical" evidence="7">
    <location>
        <begin position="210"/>
        <end position="230"/>
    </location>
</feature>
<feature type="transmembrane region" description="Helical" evidence="7">
    <location>
        <begin position="179"/>
        <end position="198"/>
    </location>
</feature>
<evidence type="ECO:0000256" key="4">
    <source>
        <dbReference type="ARBA" id="ARBA00022692"/>
    </source>
</evidence>
<feature type="transmembrane region" description="Helical" evidence="7">
    <location>
        <begin position="114"/>
        <end position="138"/>
    </location>
</feature>
<dbReference type="OrthoDB" id="1452595at2"/>
<feature type="transmembrane region" description="Helical" evidence="7">
    <location>
        <begin position="55"/>
        <end position="76"/>
    </location>
</feature>
<keyword evidence="9" id="KW-1185">Reference proteome</keyword>
<evidence type="ECO:0000313" key="8">
    <source>
        <dbReference type="EMBL" id="TLG72710.1"/>
    </source>
</evidence>
<dbReference type="SUPFAM" id="SSF103481">
    <property type="entry name" value="Multidrug resistance efflux transporter EmrE"/>
    <property type="match status" value="1"/>
</dbReference>
<dbReference type="GO" id="GO:0015144">
    <property type="term" value="F:carbohydrate transmembrane transporter activity"/>
    <property type="evidence" value="ECO:0007669"/>
    <property type="project" value="InterPro"/>
</dbReference>
<feature type="transmembrane region" description="Helical" evidence="7">
    <location>
        <begin position="150"/>
        <end position="173"/>
    </location>
</feature>
<keyword evidence="5 7" id="KW-1133">Transmembrane helix</keyword>
<dbReference type="InterPro" id="IPR010651">
    <property type="entry name" value="Sugar_transport"/>
</dbReference>
<evidence type="ECO:0000256" key="2">
    <source>
        <dbReference type="ARBA" id="ARBA00006117"/>
    </source>
</evidence>
<feature type="transmembrane region" description="Helical" evidence="7">
    <location>
        <begin position="31"/>
        <end position="49"/>
    </location>
</feature>
<evidence type="ECO:0000256" key="6">
    <source>
        <dbReference type="ARBA" id="ARBA00023136"/>
    </source>
</evidence>
<evidence type="ECO:0000313" key="9">
    <source>
        <dbReference type="Proteomes" id="UP000306912"/>
    </source>
</evidence>
<comment type="similarity">
    <text evidence="2">Belongs to the GRP transporter (TC 2.A.7.5) family.</text>
</comment>
<feature type="transmembrane region" description="Helical" evidence="7">
    <location>
        <begin position="6"/>
        <end position="24"/>
    </location>
</feature>
<keyword evidence="6 7" id="KW-0472">Membrane</keyword>
<gene>
    <name evidence="8" type="ORF">FEZ08_08380</name>
</gene>
<dbReference type="Pfam" id="PF06800">
    <property type="entry name" value="Sugar_transport"/>
    <property type="match status" value="1"/>
</dbReference>
<accession>A0A5R8Q9Y3</accession>
<organism evidence="8 9">
    <name type="scientific">Culicoidibacter larvae</name>
    <dbReference type="NCBI Taxonomy" id="2579976"/>
    <lineage>
        <taxon>Bacteria</taxon>
        <taxon>Bacillati</taxon>
        <taxon>Bacillota</taxon>
        <taxon>Culicoidibacteria</taxon>
        <taxon>Culicoidibacterales</taxon>
        <taxon>Culicoidibacteraceae</taxon>
        <taxon>Culicoidibacter</taxon>
    </lineage>
</organism>
<dbReference type="InterPro" id="IPR037185">
    <property type="entry name" value="EmrE-like"/>
</dbReference>
<feature type="transmembrane region" description="Helical" evidence="7">
    <location>
        <begin position="88"/>
        <end position="108"/>
    </location>
</feature>
<name>A0A5R8Q9Y3_9FIRM</name>
<protein>
    <submittedName>
        <fullName evidence="8">Glucose transporter GlcU</fullName>
    </submittedName>
</protein>
<evidence type="ECO:0000256" key="5">
    <source>
        <dbReference type="ARBA" id="ARBA00022989"/>
    </source>
</evidence>
<evidence type="ECO:0000256" key="7">
    <source>
        <dbReference type="SAM" id="Phobius"/>
    </source>
</evidence>
<feature type="transmembrane region" description="Helical" evidence="7">
    <location>
        <begin position="236"/>
        <end position="258"/>
    </location>
</feature>
<feature type="transmembrane region" description="Helical" evidence="7">
    <location>
        <begin position="267"/>
        <end position="286"/>
    </location>
</feature>
<sequence>MAIMIALLPALLWGIIPLLITKIGGSIRQQIIGITSGALIFAGITFFFTSPVYTLQIILISFLTGFMWTVGQIYQLKAFKLIGVSRAMPLSTGMQLIGTALVGVVAFGEWNTPFRLITGAIAILLIIGGVFLTAFTEASQSETSGLMRRGLMMLALSSLGYILYVVTLQAFAIDGISAILPQAIGMVVSAFLMTMRNTEENTEAIFTKRTLLLTLPGISWASGNIAMIYANSLVGVATGFSLSQLGVIISTLGAVFLFKEEKTKKELLFVIAGVLLVAIGGVVIGLTK</sequence>
<dbReference type="PANTHER" id="PTHR16119">
    <property type="entry name" value="TRANSMEMBRANE PROTEIN 144"/>
    <property type="match status" value="1"/>
</dbReference>
<dbReference type="InParanoid" id="A0A5R8Q9Y3"/>
<dbReference type="PANTHER" id="PTHR16119:SF17">
    <property type="entry name" value="TRANSMEMBRANE PROTEIN 144"/>
    <property type="match status" value="1"/>
</dbReference>
<keyword evidence="3 8" id="KW-0762">Sugar transport</keyword>
<keyword evidence="4 7" id="KW-0812">Transmembrane</keyword>
<evidence type="ECO:0000256" key="1">
    <source>
        <dbReference type="ARBA" id="ARBA00004141"/>
    </source>
</evidence>
<evidence type="ECO:0000256" key="3">
    <source>
        <dbReference type="ARBA" id="ARBA00022597"/>
    </source>
</evidence>
<keyword evidence="3 8" id="KW-0813">Transport</keyword>
<dbReference type="GO" id="GO:0016020">
    <property type="term" value="C:membrane"/>
    <property type="evidence" value="ECO:0007669"/>
    <property type="project" value="UniProtKB-SubCell"/>
</dbReference>
<dbReference type="EMBL" id="VBWP01000007">
    <property type="protein sequence ID" value="TLG72710.1"/>
    <property type="molecule type" value="Genomic_DNA"/>
</dbReference>
<proteinExistence type="inferred from homology"/>
<comment type="subcellular location">
    <subcellularLocation>
        <location evidence="1">Membrane</location>
        <topology evidence="1">Multi-pass membrane protein</topology>
    </subcellularLocation>
</comment>
<dbReference type="RefSeq" id="WP_138191314.1">
    <property type="nucleotide sequence ID" value="NZ_VBWP01000007.1"/>
</dbReference>
<reference evidence="8 9" key="1">
    <citation type="submission" date="2019-05" db="EMBL/GenBank/DDBJ databases">
        <title>Culicoidintestinum kansasii gen. nov., sp. nov. from the gastrointestinal tract of the biting midge, Culicoides sonorensis.</title>
        <authorList>
            <person name="Neupane S."/>
            <person name="Ghosh A."/>
            <person name="Gunther S."/>
            <person name="Martin K."/>
            <person name="Zurek L."/>
        </authorList>
    </citation>
    <scope>NUCLEOTIDE SEQUENCE [LARGE SCALE GENOMIC DNA]</scope>
    <source>
        <strain evidence="8 9">CS-1</strain>
    </source>
</reference>
<dbReference type="FunCoup" id="A0A5R8Q9Y3">
    <property type="interactions" value="1"/>
</dbReference>
<dbReference type="CDD" id="cd23112">
    <property type="entry name" value="glucose_uptake_GlcU"/>
    <property type="match status" value="1"/>
</dbReference>
<comment type="caution">
    <text evidence="8">The sequence shown here is derived from an EMBL/GenBank/DDBJ whole genome shotgun (WGS) entry which is preliminary data.</text>
</comment>
<dbReference type="Proteomes" id="UP000306912">
    <property type="component" value="Unassembled WGS sequence"/>
</dbReference>